<feature type="compositionally biased region" description="Low complexity" evidence="1">
    <location>
        <begin position="322"/>
        <end position="333"/>
    </location>
</feature>
<reference evidence="2" key="2">
    <citation type="journal article" date="2019" name="IMA Fungus">
        <title>Genome sequencing and comparison of five Tilletia species to identify candidate genes for the detection of regulated species infecting wheat.</title>
        <authorList>
            <person name="Nguyen H.D.T."/>
            <person name="Sultana T."/>
            <person name="Kesanakurti P."/>
            <person name="Hambleton S."/>
        </authorList>
    </citation>
    <scope>NUCLEOTIDE SEQUENCE</scope>
    <source>
        <strain evidence="2">DAOMC 236416</strain>
    </source>
</reference>
<reference evidence="2" key="1">
    <citation type="submission" date="2016-04" db="EMBL/GenBank/DDBJ databases">
        <authorList>
            <person name="Nguyen H.D."/>
            <person name="Samba Siva P."/>
            <person name="Cullis J."/>
            <person name="Levesque C.A."/>
            <person name="Hambleton S."/>
        </authorList>
    </citation>
    <scope>NUCLEOTIDE SEQUENCE</scope>
    <source>
        <strain evidence="2">DAOMC 236416</strain>
    </source>
</reference>
<feature type="compositionally biased region" description="Acidic residues" evidence="1">
    <location>
        <begin position="121"/>
        <end position="130"/>
    </location>
</feature>
<protein>
    <submittedName>
        <fullName evidence="2">Uncharacterized protein</fullName>
    </submittedName>
</protein>
<gene>
    <name evidence="2" type="ORF">A4X13_0g4735</name>
</gene>
<dbReference type="EMBL" id="LWDF02000325">
    <property type="protein sequence ID" value="KAE8250435.1"/>
    <property type="molecule type" value="Genomic_DNA"/>
</dbReference>
<feature type="compositionally biased region" description="Low complexity" evidence="1">
    <location>
        <begin position="474"/>
        <end position="486"/>
    </location>
</feature>
<evidence type="ECO:0000313" key="3">
    <source>
        <dbReference type="Proteomes" id="UP000077521"/>
    </source>
</evidence>
<comment type="caution">
    <text evidence="2">The sequence shown here is derived from an EMBL/GenBank/DDBJ whole genome shotgun (WGS) entry which is preliminary data.</text>
</comment>
<feature type="region of interest" description="Disordered" evidence="1">
    <location>
        <begin position="444"/>
        <end position="531"/>
    </location>
</feature>
<feature type="compositionally biased region" description="Polar residues" evidence="1">
    <location>
        <begin position="351"/>
        <end position="368"/>
    </location>
</feature>
<accession>A0A177TNT1</accession>
<feature type="compositionally biased region" description="Basic and acidic residues" evidence="1">
    <location>
        <begin position="499"/>
        <end position="509"/>
    </location>
</feature>
<name>A0A177TNT1_9BASI</name>
<sequence length="531" mass="57284">MTLAPSRSRTGPAGRYLLSQAVNTCALEPVHFQPVFKLLPRSIIAETTAHCQLSRKMEKSASSSFSPEPLALSSNIVYLPKTLMASVVGVILLILATFNPYNTANWLQARLGELHMQLSGEQDDEDDELEGASHADPLSAAKLAEEDDGMDEEEREIARAAARYQLALESERLRVFGAVANASAPAFGGLQIDLGGNHNNGSHTQAGFTERRTMASMMESNLNRGKPLVLSEVPALPSWRSSRRRQQQQQEQQQESSPSLAPAPASSESSSALAAPSSSSSEASANAAPVEADEQETRPELAAHSSSGSSNTTLPAIARAPSSFSSTSSSSFSNPYDEEDDDDRTDHSLALSPTSTCALPHSDSQSELFTLYGPPLSPSFGPLDDAEDFARSALGSAAIAAAATFMASSSSAGSGGEVNPPVLRMLEEEERGLARLVRLEGLVDPDDFDLGASGAGEKDWGTTSEQRKRRRLQKQQQQQQQQQQRRPFSQVRRFLLRGGGRDGEDHEIHDDDDGETDVEREEEPLFRTQVC</sequence>
<feature type="region of interest" description="Disordered" evidence="1">
    <location>
        <begin position="120"/>
        <end position="155"/>
    </location>
</feature>
<evidence type="ECO:0000313" key="2">
    <source>
        <dbReference type="EMBL" id="KAE8250435.1"/>
    </source>
</evidence>
<proteinExistence type="predicted"/>
<feature type="compositionally biased region" description="Acidic residues" evidence="1">
    <location>
        <begin position="145"/>
        <end position="155"/>
    </location>
</feature>
<feature type="compositionally biased region" description="Low complexity" evidence="1">
    <location>
        <begin position="247"/>
        <end position="285"/>
    </location>
</feature>
<dbReference type="AlphaFoldDB" id="A0A177TNT1"/>
<feature type="compositionally biased region" description="Acidic residues" evidence="1">
    <location>
        <begin position="510"/>
        <end position="522"/>
    </location>
</feature>
<evidence type="ECO:0000256" key="1">
    <source>
        <dbReference type="SAM" id="MobiDB-lite"/>
    </source>
</evidence>
<dbReference type="Proteomes" id="UP000077521">
    <property type="component" value="Unassembled WGS sequence"/>
</dbReference>
<organism evidence="2 3">
    <name type="scientific">Tilletia indica</name>
    <dbReference type="NCBI Taxonomy" id="43049"/>
    <lineage>
        <taxon>Eukaryota</taxon>
        <taxon>Fungi</taxon>
        <taxon>Dikarya</taxon>
        <taxon>Basidiomycota</taxon>
        <taxon>Ustilaginomycotina</taxon>
        <taxon>Exobasidiomycetes</taxon>
        <taxon>Tilletiales</taxon>
        <taxon>Tilletiaceae</taxon>
        <taxon>Tilletia</taxon>
    </lineage>
</organism>
<keyword evidence="3" id="KW-1185">Reference proteome</keyword>
<feature type="region of interest" description="Disordered" evidence="1">
    <location>
        <begin position="237"/>
        <end position="386"/>
    </location>
</feature>
<feature type="compositionally biased region" description="Polar residues" evidence="1">
    <location>
        <begin position="304"/>
        <end position="314"/>
    </location>
</feature>